<reference evidence="2 3" key="1">
    <citation type="submission" date="2020-06" db="EMBL/GenBank/DDBJ databases">
        <authorList>
            <person name="Li R."/>
            <person name="Bekaert M."/>
        </authorList>
    </citation>
    <scope>NUCLEOTIDE SEQUENCE [LARGE SCALE GENOMIC DNA]</scope>
    <source>
        <strain evidence="3">wild</strain>
    </source>
</reference>
<feature type="compositionally biased region" description="Polar residues" evidence="1">
    <location>
        <begin position="86"/>
        <end position="95"/>
    </location>
</feature>
<dbReference type="AlphaFoldDB" id="A0A6J8A3Z8"/>
<evidence type="ECO:0000313" key="2">
    <source>
        <dbReference type="EMBL" id="CAC5359897.1"/>
    </source>
</evidence>
<dbReference type="OrthoDB" id="6144560at2759"/>
<proteinExistence type="predicted"/>
<dbReference type="Proteomes" id="UP000507470">
    <property type="component" value="Unassembled WGS sequence"/>
</dbReference>
<organism evidence="2 3">
    <name type="scientific">Mytilus coruscus</name>
    <name type="common">Sea mussel</name>
    <dbReference type="NCBI Taxonomy" id="42192"/>
    <lineage>
        <taxon>Eukaryota</taxon>
        <taxon>Metazoa</taxon>
        <taxon>Spiralia</taxon>
        <taxon>Lophotrochozoa</taxon>
        <taxon>Mollusca</taxon>
        <taxon>Bivalvia</taxon>
        <taxon>Autobranchia</taxon>
        <taxon>Pteriomorphia</taxon>
        <taxon>Mytilida</taxon>
        <taxon>Mytiloidea</taxon>
        <taxon>Mytilidae</taxon>
        <taxon>Mytilinae</taxon>
        <taxon>Mytilus</taxon>
    </lineage>
</organism>
<evidence type="ECO:0000313" key="3">
    <source>
        <dbReference type="Proteomes" id="UP000507470"/>
    </source>
</evidence>
<keyword evidence="3" id="KW-1185">Reference proteome</keyword>
<feature type="compositionally biased region" description="Polar residues" evidence="1">
    <location>
        <begin position="103"/>
        <end position="114"/>
    </location>
</feature>
<gene>
    <name evidence="2" type="ORF">MCOR_2589</name>
</gene>
<feature type="compositionally biased region" description="Acidic residues" evidence="1">
    <location>
        <begin position="163"/>
        <end position="177"/>
    </location>
</feature>
<feature type="region of interest" description="Disordered" evidence="1">
    <location>
        <begin position="149"/>
        <end position="177"/>
    </location>
</feature>
<evidence type="ECO:0000256" key="1">
    <source>
        <dbReference type="SAM" id="MobiDB-lite"/>
    </source>
</evidence>
<accession>A0A6J8A3Z8</accession>
<dbReference type="EMBL" id="CACVKT020000522">
    <property type="protein sequence ID" value="CAC5359897.1"/>
    <property type="molecule type" value="Genomic_DNA"/>
</dbReference>
<name>A0A6J8A3Z8_MYTCO</name>
<sequence length="177" mass="20194">MRKVAELGLKTAYDSKKSVHLFIRKLLALPYLPSDHIRPAFTEMLQTTATASPQIKQLMTYLQRTWFNNTGGIGVSMARLPTTTSISTRLCQPSNKKPRPCPSHSSQSEQQLSRYQRDTYKQLQGRLTSLWDQYEEDSIRTPDFLRSVGHLYAPPVPQPETLPESDSEDSDYESIKC</sequence>
<protein>
    <submittedName>
        <fullName evidence="2">Uncharacterized protein</fullName>
    </submittedName>
</protein>
<feature type="region of interest" description="Disordered" evidence="1">
    <location>
        <begin position="86"/>
        <end position="114"/>
    </location>
</feature>